<dbReference type="InterPro" id="IPR010427">
    <property type="entry name" value="DUF1023"/>
</dbReference>
<evidence type="ECO:0000259" key="1">
    <source>
        <dbReference type="Pfam" id="PF06259"/>
    </source>
</evidence>
<keyword evidence="3" id="KW-1185">Reference proteome</keyword>
<evidence type="ECO:0000313" key="2">
    <source>
        <dbReference type="EMBL" id="MFC6146772.1"/>
    </source>
</evidence>
<reference evidence="3" key="1">
    <citation type="journal article" date="2019" name="Int. J. Syst. Evol. Microbiol.">
        <title>The Global Catalogue of Microorganisms (GCM) 10K type strain sequencing project: providing services to taxonomists for standard genome sequencing and annotation.</title>
        <authorList>
            <consortium name="The Broad Institute Genomics Platform"/>
            <consortium name="The Broad Institute Genome Sequencing Center for Infectious Disease"/>
            <person name="Wu L."/>
            <person name="Ma J."/>
        </authorList>
    </citation>
    <scope>NUCLEOTIDE SEQUENCE [LARGE SCALE GENOMIC DNA]</scope>
    <source>
        <strain evidence="3">CCUG 51943</strain>
    </source>
</reference>
<proteinExistence type="predicted"/>
<dbReference type="Proteomes" id="UP001596244">
    <property type="component" value="Unassembled WGS sequence"/>
</dbReference>
<gene>
    <name evidence="2" type="ORF">ACFPUZ_08135</name>
</gene>
<dbReference type="GO" id="GO:0016787">
    <property type="term" value="F:hydrolase activity"/>
    <property type="evidence" value="ECO:0007669"/>
    <property type="project" value="UniProtKB-KW"/>
</dbReference>
<dbReference type="Gene3D" id="3.40.50.1820">
    <property type="entry name" value="alpha/beta hydrolase"/>
    <property type="match status" value="1"/>
</dbReference>
<dbReference type="RefSeq" id="WP_377001405.1">
    <property type="nucleotide sequence ID" value="NZ_JBHSQE010000005.1"/>
</dbReference>
<name>A0ABW1QD77_9CORY</name>
<protein>
    <submittedName>
        <fullName evidence="2">Alpha/beta hydrolase</fullName>
    </submittedName>
</protein>
<feature type="domain" description="DUF1023" evidence="1">
    <location>
        <begin position="177"/>
        <end position="334"/>
    </location>
</feature>
<accession>A0ABW1QD77</accession>
<comment type="caution">
    <text evidence="2">The sequence shown here is derived from an EMBL/GenBank/DDBJ whole genome shotgun (WGS) entry which is preliminary data.</text>
</comment>
<keyword evidence="2" id="KW-0378">Hydrolase</keyword>
<dbReference type="Pfam" id="PF06259">
    <property type="entry name" value="Abhydrolase_8"/>
    <property type="match status" value="1"/>
</dbReference>
<evidence type="ECO:0000313" key="3">
    <source>
        <dbReference type="Proteomes" id="UP001596244"/>
    </source>
</evidence>
<organism evidence="2 3">
    <name type="scientific">Corynebacterium nasicanis</name>
    <dbReference type="NCBI Taxonomy" id="1448267"/>
    <lineage>
        <taxon>Bacteria</taxon>
        <taxon>Bacillati</taxon>
        <taxon>Actinomycetota</taxon>
        <taxon>Actinomycetes</taxon>
        <taxon>Mycobacteriales</taxon>
        <taxon>Corynebacteriaceae</taxon>
        <taxon>Corynebacterium</taxon>
    </lineage>
</organism>
<sequence>MLLDAPSLRHTAHLLGVDAGWLTEQHAWLSRTFEDLPGTGFSGAAAEAAVSRLHLLARPLSLPPEEMLRVAQVLHVTARLQEELDAAGRRAIILADRVAGSSSLVTLFLRDLHSLGELLDHTCARQIDLLCTPDAPAPEQRLADSPALGLAAIHERNMLAHPLDLPPDVQVLEIGEGHLVAAVGDLENAASVTTVVAGVGSSDPGHLPTHLERARTISQATGGATVLWLGYRAPAGIGPALAHEPARRAGVELQAFQRELTRRFPGQRRVVVGYSYGSVVAGRAAAAGGGLYADHLVFLGSPGVGVNSAAELTLLGEDPQIHAMTHPSDPVSLPAGVHGTDPTSPEFGARVWPGDREGDHSSYWEDPVLLGLLNGWAQKKPSALSE</sequence>
<dbReference type="SUPFAM" id="SSF53474">
    <property type="entry name" value="alpha/beta-Hydrolases"/>
    <property type="match status" value="1"/>
</dbReference>
<dbReference type="EMBL" id="JBHSQE010000005">
    <property type="protein sequence ID" value="MFC6146772.1"/>
    <property type="molecule type" value="Genomic_DNA"/>
</dbReference>
<dbReference type="InterPro" id="IPR029058">
    <property type="entry name" value="AB_hydrolase_fold"/>
</dbReference>